<dbReference type="NCBIfam" id="TIGR00027">
    <property type="entry name" value="mthyl_TIGR00027"/>
    <property type="match status" value="1"/>
</dbReference>
<dbReference type="SUPFAM" id="SSF53335">
    <property type="entry name" value="S-adenosyl-L-methionine-dependent methyltransferases"/>
    <property type="match status" value="1"/>
</dbReference>
<evidence type="ECO:0000313" key="6">
    <source>
        <dbReference type="Proteomes" id="UP001303946"/>
    </source>
</evidence>
<evidence type="ECO:0000256" key="3">
    <source>
        <dbReference type="ARBA" id="ARBA00022679"/>
    </source>
</evidence>
<keyword evidence="3 5" id="KW-0808">Transferase</keyword>
<evidence type="ECO:0000313" key="5">
    <source>
        <dbReference type="EMBL" id="WOB10473.1"/>
    </source>
</evidence>
<dbReference type="PANTHER" id="PTHR43619:SF2">
    <property type="entry name" value="S-ADENOSYL-L-METHIONINE-DEPENDENT METHYLTRANSFERASES SUPERFAMILY PROTEIN"/>
    <property type="match status" value="1"/>
</dbReference>
<dbReference type="GO" id="GO:0032259">
    <property type="term" value="P:methylation"/>
    <property type="evidence" value="ECO:0007669"/>
    <property type="project" value="UniProtKB-KW"/>
</dbReference>
<reference evidence="5 6" key="1">
    <citation type="submission" date="2023-10" db="EMBL/GenBank/DDBJ databases">
        <title>Bacteria for the degradation of biodegradable plastic PBAT(Polybutylene adipate terephthalate).</title>
        <authorList>
            <person name="Weon H.-Y."/>
            <person name="Yeon J."/>
        </authorList>
    </citation>
    <scope>NUCLEOTIDE SEQUENCE [LARGE SCALE GENOMIC DNA]</scope>
    <source>
        <strain evidence="5 6">SBD 7-3</strain>
    </source>
</reference>
<evidence type="ECO:0000256" key="1">
    <source>
        <dbReference type="ARBA" id="ARBA00008138"/>
    </source>
</evidence>
<dbReference type="EC" id="2.1.1.-" evidence="4"/>
<dbReference type="Proteomes" id="UP001303946">
    <property type="component" value="Chromosome"/>
</dbReference>
<keyword evidence="6" id="KW-1185">Reference proteome</keyword>
<evidence type="ECO:0000256" key="4">
    <source>
        <dbReference type="RuleBase" id="RU362030"/>
    </source>
</evidence>
<keyword evidence="2 4" id="KW-0489">Methyltransferase</keyword>
<gene>
    <name evidence="5" type="ORF">RXV79_10520</name>
</gene>
<organism evidence="5 6">
    <name type="scientific">Piscinibacter gummiphilus</name>
    <dbReference type="NCBI Taxonomy" id="946333"/>
    <lineage>
        <taxon>Bacteria</taxon>
        <taxon>Pseudomonadati</taxon>
        <taxon>Pseudomonadota</taxon>
        <taxon>Betaproteobacteria</taxon>
        <taxon>Burkholderiales</taxon>
        <taxon>Sphaerotilaceae</taxon>
        <taxon>Piscinibacter</taxon>
    </lineage>
</organism>
<dbReference type="Gene3D" id="3.40.50.150">
    <property type="entry name" value="Vaccinia Virus protein VP39"/>
    <property type="match status" value="1"/>
</dbReference>
<proteinExistence type="inferred from homology"/>
<dbReference type="PANTHER" id="PTHR43619">
    <property type="entry name" value="S-ADENOSYL-L-METHIONINE-DEPENDENT METHYLTRANSFERASE YKTD-RELATED"/>
    <property type="match status" value="1"/>
</dbReference>
<dbReference type="EMBL" id="CP136336">
    <property type="protein sequence ID" value="WOB10473.1"/>
    <property type="molecule type" value="Genomic_DNA"/>
</dbReference>
<dbReference type="GO" id="GO:0008168">
    <property type="term" value="F:methyltransferase activity"/>
    <property type="evidence" value="ECO:0007669"/>
    <property type="project" value="UniProtKB-KW"/>
</dbReference>
<dbReference type="InterPro" id="IPR029063">
    <property type="entry name" value="SAM-dependent_MTases_sf"/>
</dbReference>
<dbReference type="Pfam" id="PF04072">
    <property type="entry name" value="LCM"/>
    <property type="match status" value="1"/>
</dbReference>
<evidence type="ECO:0000256" key="2">
    <source>
        <dbReference type="ARBA" id="ARBA00022603"/>
    </source>
</evidence>
<name>A0ABZ0CZT0_9BURK</name>
<protein>
    <recommendedName>
        <fullName evidence="4">S-adenosyl-L-methionine-dependent methyltransferase</fullName>
        <ecNumber evidence="4">2.1.1.-</ecNumber>
    </recommendedName>
</protein>
<dbReference type="InterPro" id="IPR007213">
    <property type="entry name" value="Ppm1/Ppm2/Tcmp"/>
</dbReference>
<sequence>MQDDRPSTTAFRAAVARARHQLIDTPKVFDDPLALRILGPETALELERLGRRGDNPYLRGVRASLVARSRITEDALHEAVAHGATQYVVLGAGLDTFALRSPYSAARLRVFEVDHPATQSWKRQLLARAGLVVPAHLHWVPVNFGRQSVGEALLDAGFDPARPAFFSWLGVTMYLPPEVTLATLRELSGLARAGGGIVFDVLNDPATLNPLLRLMLAVLRRRFARMGEPWIGHFAPEPLRTALQAMGFADVRRHDAHNVNPRFFDSHPRGLRMRTLGSIVQASLPSRFAT</sequence>
<comment type="similarity">
    <text evidence="1 4">Belongs to the UPF0677 family.</text>
</comment>
<dbReference type="InterPro" id="IPR011610">
    <property type="entry name" value="SAM_mthyl_Trfase_ML2640-like"/>
</dbReference>
<accession>A0ABZ0CZT0</accession>
<keyword evidence="4" id="KW-0949">S-adenosyl-L-methionine</keyword>
<comment type="function">
    <text evidence="4">Exhibits S-adenosyl-L-methionine-dependent methyltransferase activity.</text>
</comment>
<dbReference type="RefSeq" id="WP_316703382.1">
    <property type="nucleotide sequence ID" value="NZ_CP136336.1"/>
</dbReference>